<comment type="subcellular location">
    <subcellularLocation>
        <location evidence="1">Nucleus</location>
    </subcellularLocation>
</comment>
<dbReference type="CDD" id="cd22842">
    <property type="entry name" value="Gal_Rha_Lectin_BGal"/>
    <property type="match status" value="1"/>
</dbReference>
<dbReference type="GO" id="GO:0051301">
    <property type="term" value="P:cell division"/>
    <property type="evidence" value="ECO:0007669"/>
    <property type="project" value="UniProtKB-KW"/>
</dbReference>
<proteinExistence type="inferred from homology"/>
<evidence type="ECO:0000256" key="6">
    <source>
        <dbReference type="ARBA" id="ARBA00023306"/>
    </source>
</evidence>
<evidence type="ECO:0000256" key="8">
    <source>
        <dbReference type="SAM" id="MobiDB-lite"/>
    </source>
</evidence>
<dbReference type="Gene3D" id="2.60.120.740">
    <property type="match status" value="2"/>
</dbReference>
<dbReference type="Proteomes" id="UP000265427">
    <property type="component" value="Unassembled WGS sequence"/>
</dbReference>
<dbReference type="PANTHER" id="PTHR23168">
    <property type="entry name" value="MITOTIC SPINDLE ASSEMBLY CHECKPOINT PROTEIN MAD1 MITOTIC ARREST DEFICIENT-LIKE PROTEIN 1"/>
    <property type="match status" value="1"/>
</dbReference>
<dbReference type="InterPro" id="IPR000922">
    <property type="entry name" value="Lectin_gal-bd_dom"/>
</dbReference>
<feature type="domain" description="SUEL-type lectin" evidence="9">
    <location>
        <begin position="31"/>
        <end position="121"/>
    </location>
</feature>
<comment type="caution">
    <text evidence="10">The sequence shown here is derived from an EMBL/GenBank/DDBJ whole genome shotgun (WGS) entry which is preliminary data.</text>
</comment>
<dbReference type="InterPro" id="IPR043159">
    <property type="entry name" value="Lectin_gal-bd_sf"/>
</dbReference>
<keyword evidence="6" id="KW-0131">Cell cycle</keyword>
<feature type="coiled-coil region" evidence="7">
    <location>
        <begin position="349"/>
        <end position="383"/>
    </location>
</feature>
<dbReference type="EMBL" id="QUSZ01006442">
    <property type="protein sequence ID" value="RHY05734.1"/>
    <property type="molecule type" value="Genomic_DNA"/>
</dbReference>
<dbReference type="GO" id="GO:0007094">
    <property type="term" value="P:mitotic spindle assembly checkpoint signaling"/>
    <property type="evidence" value="ECO:0007669"/>
    <property type="project" value="InterPro"/>
</dbReference>
<feature type="region of interest" description="Disordered" evidence="8">
    <location>
        <begin position="802"/>
        <end position="829"/>
    </location>
</feature>
<feature type="coiled-coil region" evidence="7">
    <location>
        <begin position="688"/>
        <end position="745"/>
    </location>
</feature>
<dbReference type="PROSITE" id="PS50228">
    <property type="entry name" value="SUEL_LECTIN"/>
    <property type="match status" value="2"/>
</dbReference>
<dbReference type="PANTHER" id="PTHR23168:SF0">
    <property type="entry name" value="MITOTIC SPINDLE ASSEMBLY CHECKPOINT PROTEIN MAD1"/>
    <property type="match status" value="1"/>
</dbReference>
<reference evidence="10 11" key="1">
    <citation type="submission" date="2018-08" db="EMBL/GenBank/DDBJ databases">
        <title>Aphanomyces genome sequencing and annotation.</title>
        <authorList>
            <person name="Minardi D."/>
            <person name="Oidtmann B."/>
            <person name="Van Der Giezen M."/>
            <person name="Studholme D.J."/>
        </authorList>
    </citation>
    <scope>NUCLEOTIDE SEQUENCE [LARGE SCALE GENOMIC DNA]</scope>
    <source>
        <strain evidence="10 11">Kv</strain>
    </source>
</reference>
<keyword evidence="5" id="KW-0539">Nucleus</keyword>
<keyword evidence="7" id="KW-0175">Coiled coil</keyword>
<dbReference type="Gene3D" id="1.20.5.170">
    <property type="match status" value="1"/>
</dbReference>
<sequence>MGSPPSPPAPTAPPTPALYLSPGATLVTSGVGENGWATLGCQDAQHEISRIIFASYGLPDGSGLGARYGWCYAGGSQGVVERACLGQQSSTVLLTIILWCSVFGDPCVGTGKRLTISAECTQKPKYQTWATAGDHGSASASCANGYVIDSDAGSTYGKGDCAFKGVPDAINALCQGVQTCVVPAEPTIFGADPCPGTARSLNVQVTCKLGQQKEDLTTDIVPANSITLGSASETGPDEGIPMTAEWSDESRELKRGRDASDDAVVGQHGEEQPRSAWYTRKLEEKVQSLTNDLATANGSEIGGNVMQSSSLSGFAAKRRRTEGENAALTRVEMLRRELEAERLLEARLRHKHEMEMADKDAELEKLKRRLKLTMTEEEETQTKLRRATTEVFELRQAQQALRIEHDAALHDKDDELEELMEHLRAMEEASKAAANEARQTISSLEDKLALVAVDTAPSPLKTSVAQSELRLLREQLAEKTIQATNAVEQLKAADATLKEANDIRDHRRRVADLEHAEAKHLEELRQLRHQLKGHAALEEKVASLYRAQEASERQLQEAFSMRASYDDLVAEKKQWQATFEPLFADPNKGVSKELATERPAQAICELFASQQHDLETLVDERVLKALHSTIDAMTKRNVTLESTVAQLEAADADRTEKADAASRTALRLHSTNADLIALLKSFESAGSSDEHVALVQQLETALKNAEDTIQSLQSTQQALPSPALLAKIKRRVAEVEEALGQEKAASLHLRTQLEQAQATASLVERRLAKGPVNLDSTKVLQLTAEMLELRRENERLKEIVQNLNPQTPGGPKMPLPTPMKTSASSSHDSVEGLQKMNQRLKEVFREQIAKYRDAVYQCTGYKVDLKYPELVLRSIYAENEGDEVKFQFNNGELELLETPFVAGLDQRNMAYLTMCNSIPAFLSGVTLALFEKQTYQAN</sequence>
<evidence type="ECO:0000256" key="2">
    <source>
        <dbReference type="ARBA" id="ARBA00008029"/>
    </source>
</evidence>
<feature type="domain" description="SUEL-type lectin" evidence="9">
    <location>
        <begin position="119"/>
        <end position="208"/>
    </location>
</feature>
<evidence type="ECO:0000256" key="1">
    <source>
        <dbReference type="ARBA" id="ARBA00004123"/>
    </source>
</evidence>
<evidence type="ECO:0000259" key="9">
    <source>
        <dbReference type="PROSITE" id="PS50228"/>
    </source>
</evidence>
<keyword evidence="3" id="KW-0132">Cell division</keyword>
<dbReference type="VEuPathDB" id="FungiDB:H257_01510"/>
<keyword evidence="4" id="KW-0498">Mitosis</keyword>
<organism evidence="10 11">
    <name type="scientific">Aphanomyces astaci</name>
    <name type="common">Crayfish plague agent</name>
    <dbReference type="NCBI Taxonomy" id="112090"/>
    <lineage>
        <taxon>Eukaryota</taxon>
        <taxon>Sar</taxon>
        <taxon>Stramenopiles</taxon>
        <taxon>Oomycota</taxon>
        <taxon>Saprolegniomycetes</taxon>
        <taxon>Saprolegniales</taxon>
        <taxon>Verrucalvaceae</taxon>
        <taxon>Aphanomyces</taxon>
    </lineage>
</organism>
<dbReference type="InterPro" id="IPR008672">
    <property type="entry name" value="Mad1"/>
</dbReference>
<dbReference type="GO" id="GO:0072686">
    <property type="term" value="C:mitotic spindle"/>
    <property type="evidence" value="ECO:0007669"/>
    <property type="project" value="TreeGrafter"/>
</dbReference>
<feature type="coiled-coil region" evidence="7">
    <location>
        <begin position="409"/>
        <end position="554"/>
    </location>
</feature>
<evidence type="ECO:0000313" key="10">
    <source>
        <dbReference type="EMBL" id="RHY05734.1"/>
    </source>
</evidence>
<evidence type="ECO:0000313" key="11">
    <source>
        <dbReference type="Proteomes" id="UP000265427"/>
    </source>
</evidence>
<protein>
    <recommendedName>
        <fullName evidence="9">SUEL-type lectin domain-containing protein</fullName>
    </recommendedName>
</protein>
<dbReference type="Gene3D" id="3.30.457.60">
    <property type="match status" value="1"/>
</dbReference>
<dbReference type="GO" id="GO:0000776">
    <property type="term" value="C:kinetochore"/>
    <property type="evidence" value="ECO:0007669"/>
    <property type="project" value="TreeGrafter"/>
</dbReference>
<dbReference type="GO" id="GO:0051315">
    <property type="term" value="P:attachment of mitotic spindle microtubules to kinetochore"/>
    <property type="evidence" value="ECO:0007669"/>
    <property type="project" value="TreeGrafter"/>
</dbReference>
<feature type="compositionally biased region" description="Basic and acidic residues" evidence="8">
    <location>
        <begin position="248"/>
        <end position="260"/>
    </location>
</feature>
<dbReference type="Pfam" id="PF02140">
    <property type="entry name" value="SUEL_Lectin"/>
    <property type="match status" value="1"/>
</dbReference>
<dbReference type="AlphaFoldDB" id="A0A397AHI0"/>
<accession>A0A397AHI0</accession>
<evidence type="ECO:0000256" key="4">
    <source>
        <dbReference type="ARBA" id="ARBA00022776"/>
    </source>
</evidence>
<gene>
    <name evidence="10" type="ORF">DYB36_003728</name>
</gene>
<dbReference type="VEuPathDB" id="FungiDB:H257_01509"/>
<feature type="region of interest" description="Disordered" evidence="8">
    <location>
        <begin position="248"/>
        <end position="272"/>
    </location>
</feature>
<dbReference type="GO" id="GO:0005635">
    <property type="term" value="C:nuclear envelope"/>
    <property type="evidence" value="ECO:0007669"/>
    <property type="project" value="TreeGrafter"/>
</dbReference>
<comment type="similarity">
    <text evidence="2">Belongs to the MAD1 family.</text>
</comment>
<dbReference type="Pfam" id="PF05557">
    <property type="entry name" value="MAD"/>
    <property type="match status" value="1"/>
</dbReference>
<evidence type="ECO:0000256" key="3">
    <source>
        <dbReference type="ARBA" id="ARBA00022618"/>
    </source>
</evidence>
<evidence type="ECO:0000256" key="5">
    <source>
        <dbReference type="ARBA" id="ARBA00023242"/>
    </source>
</evidence>
<name>A0A397AHI0_APHAT</name>
<dbReference type="GO" id="GO:0030246">
    <property type="term" value="F:carbohydrate binding"/>
    <property type="evidence" value="ECO:0007669"/>
    <property type="project" value="InterPro"/>
</dbReference>
<evidence type="ECO:0000256" key="7">
    <source>
        <dbReference type="SAM" id="Coils"/>
    </source>
</evidence>